<accession>A0AAE9M8I3</accession>
<name>A0AAE9M8I3_ACIPI</name>
<proteinExistence type="predicted"/>
<dbReference type="RefSeq" id="WP_252932575.1">
    <property type="nucleotide sequence ID" value="NZ_CP095407.1"/>
</dbReference>
<sequence length="93" mass="10489">MKQNIKPPLNTATLLALQYQSPVVKLEELIDDYLPHLSLPVAKKMAREQKLPFPVFKSGESNKAPWMVSIFDLAAYIDRQRSIASHDHIAMSG</sequence>
<dbReference type="InterPro" id="IPR020518">
    <property type="entry name" value="Tscrpt_reg_PrtN"/>
</dbReference>
<dbReference type="EMBL" id="CP095407">
    <property type="protein sequence ID" value="USU94170.1"/>
    <property type="molecule type" value="Genomic_DNA"/>
</dbReference>
<protein>
    <submittedName>
        <fullName evidence="1">Pyocin activator PrtN family protein</fullName>
    </submittedName>
</protein>
<dbReference type="AlphaFoldDB" id="A0AAE9M8I3"/>
<dbReference type="Proteomes" id="UP001055514">
    <property type="component" value="Chromosome"/>
</dbReference>
<evidence type="ECO:0000313" key="2">
    <source>
        <dbReference type="Proteomes" id="UP001055514"/>
    </source>
</evidence>
<reference evidence="1" key="1">
    <citation type="submission" date="2022-04" db="EMBL/GenBank/DDBJ databases">
        <title>Emergence of ST220 Acinetobacter pittii strain in bloodstream infection, which co-producing chromosomal NDM-1 and OXA-820 carbapenemases.</title>
        <authorList>
            <person name="Tian C."/>
            <person name="Xing M."/>
            <person name="Fu L."/>
            <person name="Xia D."/>
        </authorList>
    </citation>
    <scope>NUCLEOTIDE SEQUENCE</scope>
    <source>
        <strain evidence="1">TCM</strain>
    </source>
</reference>
<organism evidence="1 2">
    <name type="scientific">Acinetobacter pittii</name>
    <name type="common">Acinetobacter genomosp. 3</name>
    <dbReference type="NCBI Taxonomy" id="48296"/>
    <lineage>
        <taxon>Bacteria</taxon>
        <taxon>Pseudomonadati</taxon>
        <taxon>Pseudomonadota</taxon>
        <taxon>Gammaproteobacteria</taxon>
        <taxon>Moraxellales</taxon>
        <taxon>Moraxellaceae</taxon>
        <taxon>Acinetobacter</taxon>
        <taxon>Acinetobacter calcoaceticus/baumannii complex</taxon>
    </lineage>
</organism>
<gene>
    <name evidence="1" type="ORF">MWH18_17830</name>
</gene>
<evidence type="ECO:0000313" key="1">
    <source>
        <dbReference type="EMBL" id="USU94170.1"/>
    </source>
</evidence>
<dbReference type="GO" id="GO:0006355">
    <property type="term" value="P:regulation of DNA-templated transcription"/>
    <property type="evidence" value="ECO:0007669"/>
    <property type="project" value="InterPro"/>
</dbReference>
<dbReference type="Pfam" id="PF11112">
    <property type="entry name" value="PyocinActivator"/>
    <property type="match status" value="1"/>
</dbReference>